<dbReference type="GO" id="GO:0003676">
    <property type="term" value="F:nucleic acid binding"/>
    <property type="evidence" value="ECO:0007669"/>
    <property type="project" value="InterPro"/>
</dbReference>
<dbReference type="InterPro" id="IPR052709">
    <property type="entry name" value="Transposase-MT_Hybrid"/>
</dbReference>
<dbReference type="AlphaFoldDB" id="A0AAV4JJ66"/>
<dbReference type="PANTHER" id="PTHR46060:SF1">
    <property type="entry name" value="MARINER MOS1 TRANSPOSASE-LIKE PROTEIN"/>
    <property type="match status" value="1"/>
</dbReference>
<protein>
    <submittedName>
        <fullName evidence="1">Histone-lysine N-methyltransferase SETMAR</fullName>
    </submittedName>
</protein>
<name>A0AAV4JJ66_9GAST</name>
<proteinExistence type="predicted"/>
<keyword evidence="2" id="KW-1185">Reference proteome</keyword>
<accession>A0AAV4JJ66</accession>
<gene>
    <name evidence="1" type="ORF">ElyMa_005072900</name>
</gene>
<sequence>MATSNDRLIKKHSLIQFMAAEVCSAANIHARIKTVYGEMCISECKSQSMEYRHKTSSSKRKFNVDATARKALFAIFWDMKGVVHIQFLEQGQIVNSERYISTLRALKLRLRRNRRNKDSILQHGNVRPHTSRQTQDAATYRTLDTDPILSPHLQLIFVSPTQEVSLPEGPFL</sequence>
<dbReference type="Proteomes" id="UP000762676">
    <property type="component" value="Unassembled WGS sequence"/>
</dbReference>
<dbReference type="EMBL" id="BMAT01010144">
    <property type="protein sequence ID" value="GFS21057.1"/>
    <property type="molecule type" value="Genomic_DNA"/>
</dbReference>
<dbReference type="Gene3D" id="3.30.420.10">
    <property type="entry name" value="Ribonuclease H-like superfamily/Ribonuclease H"/>
    <property type="match status" value="1"/>
</dbReference>
<dbReference type="Pfam" id="PF01359">
    <property type="entry name" value="Transposase_1"/>
    <property type="match status" value="1"/>
</dbReference>
<dbReference type="InterPro" id="IPR001888">
    <property type="entry name" value="Transposase_1"/>
</dbReference>
<reference evidence="1 2" key="1">
    <citation type="journal article" date="2021" name="Elife">
        <title>Chloroplast acquisition without the gene transfer in kleptoplastic sea slugs, Plakobranchus ocellatus.</title>
        <authorList>
            <person name="Maeda T."/>
            <person name="Takahashi S."/>
            <person name="Yoshida T."/>
            <person name="Shimamura S."/>
            <person name="Takaki Y."/>
            <person name="Nagai Y."/>
            <person name="Toyoda A."/>
            <person name="Suzuki Y."/>
            <person name="Arimoto A."/>
            <person name="Ishii H."/>
            <person name="Satoh N."/>
            <person name="Nishiyama T."/>
            <person name="Hasebe M."/>
            <person name="Maruyama T."/>
            <person name="Minagawa J."/>
            <person name="Obokata J."/>
            <person name="Shigenobu S."/>
        </authorList>
    </citation>
    <scope>NUCLEOTIDE SEQUENCE [LARGE SCALE GENOMIC DNA]</scope>
</reference>
<organism evidence="1 2">
    <name type="scientific">Elysia marginata</name>
    <dbReference type="NCBI Taxonomy" id="1093978"/>
    <lineage>
        <taxon>Eukaryota</taxon>
        <taxon>Metazoa</taxon>
        <taxon>Spiralia</taxon>
        <taxon>Lophotrochozoa</taxon>
        <taxon>Mollusca</taxon>
        <taxon>Gastropoda</taxon>
        <taxon>Heterobranchia</taxon>
        <taxon>Euthyneura</taxon>
        <taxon>Panpulmonata</taxon>
        <taxon>Sacoglossa</taxon>
        <taxon>Placobranchoidea</taxon>
        <taxon>Plakobranchidae</taxon>
        <taxon>Elysia</taxon>
    </lineage>
</organism>
<dbReference type="InterPro" id="IPR036397">
    <property type="entry name" value="RNaseH_sf"/>
</dbReference>
<dbReference type="PANTHER" id="PTHR46060">
    <property type="entry name" value="MARINER MOS1 TRANSPOSASE-LIKE PROTEIN"/>
    <property type="match status" value="1"/>
</dbReference>
<comment type="caution">
    <text evidence="1">The sequence shown here is derived from an EMBL/GenBank/DDBJ whole genome shotgun (WGS) entry which is preliminary data.</text>
</comment>
<evidence type="ECO:0000313" key="2">
    <source>
        <dbReference type="Proteomes" id="UP000762676"/>
    </source>
</evidence>
<evidence type="ECO:0000313" key="1">
    <source>
        <dbReference type="EMBL" id="GFS21057.1"/>
    </source>
</evidence>